<evidence type="ECO:0000256" key="4">
    <source>
        <dbReference type="ARBA" id="ARBA00022989"/>
    </source>
</evidence>
<reference evidence="10 11" key="1">
    <citation type="journal article" date="2016" name="Genome Biol. Evol.">
        <title>Gene Family Evolution Reflects Adaptation to Soil Environmental Stressors in the Genome of the Collembolan Orchesella cincta.</title>
        <authorList>
            <person name="Faddeeva-Vakhrusheva A."/>
            <person name="Derks M.F."/>
            <person name="Anvar S.Y."/>
            <person name="Agamennone V."/>
            <person name="Suring W."/>
            <person name="Smit S."/>
            <person name="van Straalen N.M."/>
            <person name="Roelofs D."/>
        </authorList>
    </citation>
    <scope>NUCLEOTIDE SEQUENCE [LARGE SCALE GENOMIC DNA]</scope>
    <source>
        <tissue evidence="10">Mixed pool</tissue>
    </source>
</reference>
<dbReference type="Gene3D" id="1.10.287.70">
    <property type="match status" value="1"/>
</dbReference>
<keyword evidence="6 8" id="KW-0472">Membrane</keyword>
<evidence type="ECO:0000256" key="2">
    <source>
        <dbReference type="ARBA" id="ARBA00022448"/>
    </source>
</evidence>
<evidence type="ECO:0000256" key="3">
    <source>
        <dbReference type="ARBA" id="ARBA00022692"/>
    </source>
</evidence>
<feature type="domain" description="Potassium channel" evidence="9">
    <location>
        <begin position="25"/>
        <end position="107"/>
    </location>
</feature>
<dbReference type="GO" id="GO:0015271">
    <property type="term" value="F:outward rectifier potassium channel activity"/>
    <property type="evidence" value="ECO:0007669"/>
    <property type="project" value="TreeGrafter"/>
</dbReference>
<accession>A0A1D2MST6</accession>
<evidence type="ECO:0000256" key="1">
    <source>
        <dbReference type="ARBA" id="ARBA00004141"/>
    </source>
</evidence>
<dbReference type="AlphaFoldDB" id="A0A1D2MST6"/>
<dbReference type="GO" id="GO:0022841">
    <property type="term" value="F:potassium ion leak channel activity"/>
    <property type="evidence" value="ECO:0007669"/>
    <property type="project" value="TreeGrafter"/>
</dbReference>
<dbReference type="InterPro" id="IPR013099">
    <property type="entry name" value="K_chnl_dom"/>
</dbReference>
<dbReference type="SUPFAM" id="SSF81324">
    <property type="entry name" value="Voltage-gated potassium channels"/>
    <property type="match status" value="1"/>
</dbReference>
<dbReference type="OMA" id="MHIAVET"/>
<organism evidence="10 11">
    <name type="scientific">Orchesella cincta</name>
    <name type="common">Springtail</name>
    <name type="synonym">Podura cincta</name>
    <dbReference type="NCBI Taxonomy" id="48709"/>
    <lineage>
        <taxon>Eukaryota</taxon>
        <taxon>Metazoa</taxon>
        <taxon>Ecdysozoa</taxon>
        <taxon>Arthropoda</taxon>
        <taxon>Hexapoda</taxon>
        <taxon>Collembola</taxon>
        <taxon>Entomobryomorpha</taxon>
        <taxon>Entomobryoidea</taxon>
        <taxon>Orchesellidae</taxon>
        <taxon>Orchesellinae</taxon>
        <taxon>Orchesella</taxon>
    </lineage>
</organism>
<keyword evidence="5" id="KW-0406">Ion transport</keyword>
<dbReference type="Proteomes" id="UP000094527">
    <property type="component" value="Unassembled WGS sequence"/>
</dbReference>
<protein>
    <submittedName>
        <fullName evidence="10">Potassium channel subfamily K member 1</fullName>
    </submittedName>
</protein>
<comment type="caution">
    <text evidence="10">The sequence shown here is derived from an EMBL/GenBank/DDBJ whole genome shotgun (WGS) entry which is preliminary data.</text>
</comment>
<sequence>MPSSKSNRCESPVSSDRVPISLVLIFVVFYIMVGATIFTMWEDWSFLESAYFCFITLSTIGLGDYVPGRSLKSAGSEEGHAQLIVCCLYLVLGLAIIAMSFNLVQEEVAAKVKDIARHIGIIKDSSGDR</sequence>
<dbReference type="InterPro" id="IPR003280">
    <property type="entry name" value="2pore_dom_K_chnl"/>
</dbReference>
<dbReference type="EMBL" id="LJIJ01000570">
    <property type="protein sequence ID" value="ODM96160.1"/>
    <property type="molecule type" value="Genomic_DNA"/>
</dbReference>
<dbReference type="Pfam" id="PF07885">
    <property type="entry name" value="Ion_trans_2"/>
    <property type="match status" value="1"/>
</dbReference>
<evidence type="ECO:0000259" key="9">
    <source>
        <dbReference type="Pfam" id="PF07885"/>
    </source>
</evidence>
<feature type="transmembrane region" description="Helical" evidence="8">
    <location>
        <begin position="20"/>
        <end position="38"/>
    </location>
</feature>
<feature type="transmembrane region" description="Helical" evidence="8">
    <location>
        <begin position="80"/>
        <end position="104"/>
    </location>
</feature>
<evidence type="ECO:0000256" key="8">
    <source>
        <dbReference type="SAM" id="Phobius"/>
    </source>
</evidence>
<name>A0A1D2MST6_ORCCI</name>
<keyword evidence="4 8" id="KW-1133">Transmembrane helix</keyword>
<feature type="transmembrane region" description="Helical" evidence="8">
    <location>
        <begin position="50"/>
        <end position="68"/>
    </location>
</feature>
<dbReference type="STRING" id="48709.A0A1D2MST6"/>
<keyword evidence="7 10" id="KW-0407">Ion channel</keyword>
<proteinExistence type="predicted"/>
<evidence type="ECO:0000256" key="6">
    <source>
        <dbReference type="ARBA" id="ARBA00023136"/>
    </source>
</evidence>
<evidence type="ECO:0000256" key="5">
    <source>
        <dbReference type="ARBA" id="ARBA00023065"/>
    </source>
</evidence>
<comment type="subcellular location">
    <subcellularLocation>
        <location evidence="1">Membrane</location>
        <topology evidence="1">Multi-pass membrane protein</topology>
    </subcellularLocation>
</comment>
<keyword evidence="3 8" id="KW-0812">Transmembrane</keyword>
<keyword evidence="2" id="KW-0813">Transport</keyword>
<dbReference type="GO" id="GO:0005886">
    <property type="term" value="C:plasma membrane"/>
    <property type="evidence" value="ECO:0007669"/>
    <property type="project" value="TreeGrafter"/>
</dbReference>
<dbReference type="PANTHER" id="PTHR11003">
    <property type="entry name" value="POTASSIUM CHANNEL, SUBFAMILY K"/>
    <property type="match status" value="1"/>
</dbReference>
<evidence type="ECO:0000256" key="7">
    <source>
        <dbReference type="ARBA" id="ARBA00023303"/>
    </source>
</evidence>
<dbReference type="PANTHER" id="PTHR11003:SF352">
    <property type="entry name" value="BCDNA.GH04802-RELATED"/>
    <property type="match status" value="1"/>
</dbReference>
<keyword evidence="11" id="KW-1185">Reference proteome</keyword>
<dbReference type="OrthoDB" id="297496at2759"/>
<evidence type="ECO:0000313" key="11">
    <source>
        <dbReference type="Proteomes" id="UP000094527"/>
    </source>
</evidence>
<evidence type="ECO:0000313" key="10">
    <source>
        <dbReference type="EMBL" id="ODM96160.1"/>
    </source>
</evidence>
<dbReference type="GO" id="GO:0030322">
    <property type="term" value="P:stabilization of membrane potential"/>
    <property type="evidence" value="ECO:0007669"/>
    <property type="project" value="TreeGrafter"/>
</dbReference>
<gene>
    <name evidence="10" type="ORF">Ocin01_10518</name>
</gene>